<evidence type="ECO:0000313" key="3">
    <source>
        <dbReference type="Proteomes" id="UP001595632"/>
    </source>
</evidence>
<protein>
    <submittedName>
        <fullName evidence="2">BadF/BadG/BcrA/BcrD ATPase family protein</fullName>
    </submittedName>
</protein>
<feature type="domain" description="ATPase BadF/BadG/BcrA/BcrD type" evidence="1">
    <location>
        <begin position="9"/>
        <end position="253"/>
    </location>
</feature>
<organism evidence="2 3">
    <name type="scientific">Psychromarinibacter halotolerans</name>
    <dbReference type="NCBI Taxonomy" id="1775175"/>
    <lineage>
        <taxon>Bacteria</taxon>
        <taxon>Pseudomonadati</taxon>
        <taxon>Pseudomonadota</taxon>
        <taxon>Alphaproteobacteria</taxon>
        <taxon>Rhodobacterales</taxon>
        <taxon>Paracoccaceae</taxon>
        <taxon>Psychromarinibacter</taxon>
    </lineage>
</organism>
<dbReference type="CDD" id="cd24082">
    <property type="entry name" value="ASKHA_NBD_GspK-like"/>
    <property type="match status" value="1"/>
</dbReference>
<dbReference type="Pfam" id="PF01869">
    <property type="entry name" value="BcrAD_BadFG"/>
    <property type="match status" value="1"/>
</dbReference>
<dbReference type="InterPro" id="IPR052519">
    <property type="entry name" value="Euk-type_GlcNAc_Kinase"/>
</dbReference>
<accession>A0ABV7GU95</accession>
<comment type="caution">
    <text evidence="2">The sequence shown here is derived from an EMBL/GenBank/DDBJ whole genome shotgun (WGS) entry which is preliminary data.</text>
</comment>
<dbReference type="InterPro" id="IPR043129">
    <property type="entry name" value="ATPase_NBD"/>
</dbReference>
<dbReference type="RefSeq" id="WP_275634351.1">
    <property type="nucleotide sequence ID" value="NZ_JARGYD010000009.1"/>
</dbReference>
<dbReference type="Proteomes" id="UP001595632">
    <property type="component" value="Unassembled WGS sequence"/>
</dbReference>
<proteinExistence type="predicted"/>
<dbReference type="InterPro" id="IPR002731">
    <property type="entry name" value="ATPase_BadF"/>
</dbReference>
<dbReference type="Gene3D" id="3.30.420.40">
    <property type="match status" value="2"/>
</dbReference>
<gene>
    <name evidence="2" type="ORF">ACFOGP_18825</name>
</gene>
<dbReference type="SUPFAM" id="SSF53067">
    <property type="entry name" value="Actin-like ATPase domain"/>
    <property type="match status" value="2"/>
</dbReference>
<dbReference type="PANTHER" id="PTHR43190:SF3">
    <property type="entry name" value="N-ACETYL-D-GLUCOSAMINE KINASE"/>
    <property type="match status" value="1"/>
</dbReference>
<dbReference type="EMBL" id="JBHRTB010000010">
    <property type="protein sequence ID" value="MFC3144782.1"/>
    <property type="molecule type" value="Genomic_DNA"/>
</dbReference>
<evidence type="ECO:0000259" key="1">
    <source>
        <dbReference type="Pfam" id="PF01869"/>
    </source>
</evidence>
<reference evidence="3" key="1">
    <citation type="journal article" date="2019" name="Int. J. Syst. Evol. Microbiol.">
        <title>The Global Catalogue of Microorganisms (GCM) 10K type strain sequencing project: providing services to taxonomists for standard genome sequencing and annotation.</title>
        <authorList>
            <consortium name="The Broad Institute Genomics Platform"/>
            <consortium name="The Broad Institute Genome Sequencing Center for Infectious Disease"/>
            <person name="Wu L."/>
            <person name="Ma J."/>
        </authorList>
    </citation>
    <scope>NUCLEOTIDE SEQUENCE [LARGE SCALE GENOMIC DNA]</scope>
    <source>
        <strain evidence="3">KCTC 52366</strain>
    </source>
</reference>
<keyword evidence="3" id="KW-1185">Reference proteome</keyword>
<evidence type="ECO:0000313" key="2">
    <source>
        <dbReference type="EMBL" id="MFC3144782.1"/>
    </source>
</evidence>
<name>A0ABV7GU95_9RHOB</name>
<dbReference type="PANTHER" id="PTHR43190">
    <property type="entry name" value="N-ACETYL-D-GLUCOSAMINE KINASE"/>
    <property type="match status" value="1"/>
</dbReference>
<sequence>MSSDTRYVLGVDGGATGCRVAIARVDGTPVARAEGAEANVASDFDKALRHLTDAIGRAADQAGLDAATLAATPAWLGLAGAIDADTCARVEAALPFGSVRVSDDRPTGMTGALDGRDGCLVATGTGSFLGRQAGDERFFVGGWGLQVSDQASGAWLARNMLRAVVDHHDNMGPDSELLRGIVAEFGSVAEAVFFSLRATPTEFARYAPRIIAAASDGDAVARRLMQEGADWVAEGLRAMGAADGEAVCLIGGIGPYYADYLPNALTRNLLEPRGTSMDGAVLLARELAAG</sequence>